<comment type="caution">
    <text evidence="7">Lacks conserved residue(s) required for the propagation of feature annotation.</text>
</comment>
<comment type="subcellular location">
    <subcellularLocation>
        <location evidence="7">Cytoplasm</location>
    </subcellularLocation>
</comment>
<dbReference type="RefSeq" id="WP_279243722.1">
    <property type="nucleotide sequence ID" value="NZ_SHNN01000001.1"/>
</dbReference>
<dbReference type="HAMAP" id="MF_00109">
    <property type="entry name" value="Shikimate_kinase"/>
    <property type="match status" value="1"/>
</dbReference>
<reference evidence="8" key="1">
    <citation type="submission" date="2019-02" db="EMBL/GenBank/DDBJ databases">
        <authorList>
            <person name="Li S.-H."/>
        </authorList>
    </citation>
    <scope>NUCLEOTIDE SEQUENCE</scope>
    <source>
        <strain evidence="8">IMCC14734</strain>
    </source>
</reference>
<protein>
    <recommendedName>
        <fullName evidence="7">Shikimate kinase</fullName>
        <shortName evidence="7">SK</shortName>
        <ecNumber evidence="7">2.7.1.71</ecNumber>
    </recommendedName>
</protein>
<organism evidence="8 9">
    <name type="scientific">Candidatus Litorirhabdus singularis</name>
    <dbReference type="NCBI Taxonomy" id="2518993"/>
    <lineage>
        <taxon>Bacteria</taxon>
        <taxon>Pseudomonadati</taxon>
        <taxon>Pseudomonadota</taxon>
        <taxon>Gammaproteobacteria</taxon>
        <taxon>Cellvibrionales</taxon>
        <taxon>Halieaceae</taxon>
        <taxon>Candidatus Litorirhabdus</taxon>
    </lineage>
</organism>
<dbReference type="SUPFAM" id="SSF52540">
    <property type="entry name" value="P-loop containing nucleoside triphosphate hydrolases"/>
    <property type="match status" value="1"/>
</dbReference>
<comment type="catalytic activity">
    <reaction evidence="7">
        <text>shikimate + ATP = 3-phosphoshikimate + ADP + H(+)</text>
        <dbReference type="Rhea" id="RHEA:13121"/>
        <dbReference type="ChEBI" id="CHEBI:15378"/>
        <dbReference type="ChEBI" id="CHEBI:30616"/>
        <dbReference type="ChEBI" id="CHEBI:36208"/>
        <dbReference type="ChEBI" id="CHEBI:145989"/>
        <dbReference type="ChEBI" id="CHEBI:456216"/>
        <dbReference type="EC" id="2.7.1.71"/>
    </reaction>
</comment>
<dbReference type="InterPro" id="IPR027417">
    <property type="entry name" value="P-loop_NTPase"/>
</dbReference>
<keyword evidence="9" id="KW-1185">Reference proteome</keyword>
<dbReference type="PRINTS" id="PR01100">
    <property type="entry name" value="SHIKIMTKNASE"/>
</dbReference>
<keyword evidence="3 7" id="KW-0547">Nucleotide-binding</keyword>
<dbReference type="Gene3D" id="3.40.50.300">
    <property type="entry name" value="P-loop containing nucleotide triphosphate hydrolases"/>
    <property type="match status" value="1"/>
</dbReference>
<keyword evidence="5 7" id="KW-0067">ATP-binding</keyword>
<feature type="binding site" evidence="7">
    <location>
        <begin position="12"/>
        <end position="17"/>
    </location>
    <ligand>
        <name>ATP</name>
        <dbReference type="ChEBI" id="CHEBI:30616"/>
    </ligand>
</feature>
<evidence type="ECO:0000313" key="9">
    <source>
        <dbReference type="Proteomes" id="UP001143362"/>
    </source>
</evidence>
<dbReference type="Proteomes" id="UP001143362">
    <property type="component" value="Unassembled WGS sequence"/>
</dbReference>
<dbReference type="InterPro" id="IPR000623">
    <property type="entry name" value="Shikimate_kinase/TSH1"/>
</dbReference>
<feature type="binding site" evidence="7">
    <location>
        <position position="117"/>
    </location>
    <ligand>
        <name>ATP</name>
        <dbReference type="ChEBI" id="CHEBI:30616"/>
    </ligand>
</feature>
<keyword evidence="7" id="KW-0479">Metal-binding</keyword>
<dbReference type="GO" id="GO:0016301">
    <property type="term" value="F:kinase activity"/>
    <property type="evidence" value="ECO:0007669"/>
    <property type="project" value="UniProtKB-KW"/>
</dbReference>
<evidence type="ECO:0000313" key="8">
    <source>
        <dbReference type="EMBL" id="MCX2979723.1"/>
    </source>
</evidence>
<keyword evidence="1 7" id="KW-0028">Amino-acid biosynthesis</keyword>
<evidence type="ECO:0000256" key="4">
    <source>
        <dbReference type="ARBA" id="ARBA00022777"/>
    </source>
</evidence>
<dbReference type="InterPro" id="IPR031322">
    <property type="entry name" value="Shikimate/glucono_kinase"/>
</dbReference>
<evidence type="ECO:0000256" key="5">
    <source>
        <dbReference type="ARBA" id="ARBA00022840"/>
    </source>
</evidence>
<dbReference type="EC" id="2.7.1.71" evidence="7"/>
<evidence type="ECO:0000256" key="7">
    <source>
        <dbReference type="HAMAP-Rule" id="MF_00109"/>
    </source>
</evidence>
<feature type="binding site" evidence="7">
    <location>
        <position position="79"/>
    </location>
    <ligand>
        <name>substrate</name>
    </ligand>
</feature>
<keyword evidence="7" id="KW-0963">Cytoplasm</keyword>
<dbReference type="PANTHER" id="PTHR21087">
    <property type="entry name" value="SHIKIMATE KINASE"/>
    <property type="match status" value="1"/>
</dbReference>
<dbReference type="CDD" id="cd00464">
    <property type="entry name" value="SK"/>
    <property type="match status" value="1"/>
</dbReference>
<comment type="function">
    <text evidence="7">Catalyzes the specific phosphorylation of the 3-hydroxyl group of shikimic acid using ATP as a cosubstrate.</text>
</comment>
<evidence type="ECO:0000256" key="2">
    <source>
        <dbReference type="ARBA" id="ARBA00022679"/>
    </source>
</evidence>
<evidence type="ECO:0000256" key="1">
    <source>
        <dbReference type="ARBA" id="ARBA00022605"/>
    </source>
</evidence>
<feature type="binding site" evidence="7">
    <location>
        <position position="34"/>
    </location>
    <ligand>
        <name>substrate</name>
    </ligand>
</feature>
<dbReference type="Pfam" id="PF01202">
    <property type="entry name" value="SKI"/>
    <property type="match status" value="1"/>
</dbReference>
<evidence type="ECO:0000256" key="3">
    <source>
        <dbReference type="ARBA" id="ARBA00022741"/>
    </source>
</evidence>
<dbReference type="PANTHER" id="PTHR21087:SF16">
    <property type="entry name" value="SHIKIMATE KINASE 1, CHLOROPLASTIC"/>
    <property type="match status" value="1"/>
</dbReference>
<sequence length="167" mass="17697">MANTISLIGMPGAGKSTVGVLLAKALGLNFVDSDLLLQVQYQASLQEILDCEGHLALRAKEAEVLLNMPVENSLISTGGSAVYSESAMARLRQAGPVVFVDISLATVRQRIDDADSRGIARAPGQDLAAVYAERRPLYHRFATHVIDGNTAAATITVSAILDALHEN</sequence>
<accession>A0ABT3TBR7</accession>
<keyword evidence="6 7" id="KW-0057">Aromatic amino acid biosynthesis</keyword>
<name>A0ABT3TBR7_9GAMM</name>
<dbReference type="EMBL" id="SHNN01000001">
    <property type="protein sequence ID" value="MCX2979723.1"/>
    <property type="molecule type" value="Genomic_DNA"/>
</dbReference>
<proteinExistence type="inferred from homology"/>
<keyword evidence="7" id="KW-0460">Magnesium</keyword>
<comment type="caution">
    <text evidence="8">The sequence shown here is derived from an EMBL/GenBank/DDBJ whole genome shotgun (WGS) entry which is preliminary data.</text>
</comment>
<keyword evidence="2 7" id="KW-0808">Transferase</keyword>
<comment type="cofactor">
    <cofactor evidence="7">
        <name>Mg(2+)</name>
        <dbReference type="ChEBI" id="CHEBI:18420"/>
    </cofactor>
    <text evidence="7">Binds 1 Mg(2+) ion per subunit.</text>
</comment>
<feature type="binding site" evidence="7">
    <location>
        <position position="58"/>
    </location>
    <ligand>
        <name>substrate</name>
    </ligand>
</feature>
<evidence type="ECO:0000256" key="6">
    <source>
        <dbReference type="ARBA" id="ARBA00023141"/>
    </source>
</evidence>
<comment type="subunit">
    <text evidence="7">Monomer.</text>
</comment>
<feature type="binding site" evidence="7">
    <location>
        <position position="16"/>
    </location>
    <ligand>
        <name>Mg(2+)</name>
        <dbReference type="ChEBI" id="CHEBI:18420"/>
    </ligand>
</feature>
<comment type="pathway">
    <text evidence="7">Metabolic intermediate biosynthesis; chorismate biosynthesis; chorismate from D-erythrose 4-phosphate and phosphoenolpyruvate: step 5/7.</text>
</comment>
<feature type="binding site" evidence="7">
    <location>
        <position position="134"/>
    </location>
    <ligand>
        <name>substrate</name>
    </ligand>
</feature>
<keyword evidence="4 7" id="KW-0418">Kinase</keyword>
<gene>
    <name evidence="7" type="primary">aroK</name>
    <name evidence="8" type="ORF">EYC98_02470</name>
</gene>
<comment type="similarity">
    <text evidence="7">Belongs to the shikimate kinase family.</text>
</comment>